<feature type="region of interest" description="Disordered" evidence="4">
    <location>
        <begin position="2084"/>
        <end position="2168"/>
    </location>
</feature>
<dbReference type="Pfam" id="PF12255">
    <property type="entry name" value="TcdB_toxin_midC"/>
    <property type="match status" value="1"/>
</dbReference>
<dbReference type="EMBL" id="JACHNF010000001">
    <property type="protein sequence ID" value="MBB5977366.1"/>
    <property type="molecule type" value="Genomic_DNA"/>
</dbReference>
<keyword evidence="2" id="KW-0964">Secreted</keyword>
<dbReference type="PANTHER" id="PTHR32305:SF15">
    <property type="entry name" value="PROTEIN RHSA-RELATED"/>
    <property type="match status" value="1"/>
</dbReference>
<feature type="region of interest" description="Disordered" evidence="4">
    <location>
        <begin position="1"/>
        <end position="39"/>
    </location>
</feature>
<dbReference type="InterPro" id="IPR003284">
    <property type="entry name" value="Sal_SpvB"/>
</dbReference>
<evidence type="ECO:0000259" key="6">
    <source>
        <dbReference type="Pfam" id="PF12256"/>
    </source>
</evidence>
<dbReference type="Pfam" id="PF12256">
    <property type="entry name" value="TcdB_toxin_midN"/>
    <property type="match status" value="1"/>
</dbReference>
<dbReference type="InterPro" id="IPR022045">
    <property type="entry name" value="TcdB_toxin_mid/N"/>
</dbReference>
<dbReference type="PANTHER" id="PTHR32305">
    <property type="match status" value="1"/>
</dbReference>
<dbReference type="InterPro" id="IPR028994">
    <property type="entry name" value="Integrin_alpha_N"/>
</dbReference>
<dbReference type="SUPFAM" id="SSF69318">
    <property type="entry name" value="Integrin alpha N-terminal domain"/>
    <property type="match status" value="1"/>
</dbReference>
<reference evidence="7 8" key="1">
    <citation type="submission" date="2020-08" db="EMBL/GenBank/DDBJ databases">
        <title>Sequencing the genomes of 1000 actinobacteria strains.</title>
        <authorList>
            <person name="Klenk H.-P."/>
        </authorList>
    </citation>
    <scope>NUCLEOTIDE SEQUENCE [LARGE SCALE GENOMIC DNA]</scope>
    <source>
        <strain evidence="7 8">DSM 17294</strain>
    </source>
</reference>
<evidence type="ECO:0000313" key="7">
    <source>
        <dbReference type="EMBL" id="MBB5977366.1"/>
    </source>
</evidence>
<evidence type="ECO:0000313" key="8">
    <source>
        <dbReference type="Proteomes" id="UP000558997"/>
    </source>
</evidence>
<name>A0A841DKR1_9ACTN</name>
<protein>
    <submittedName>
        <fullName evidence="7">RHS repeat-associated protein</fullName>
    </submittedName>
</protein>
<feature type="domain" description="Insecticide toxin TcdB middle/C-terminal" evidence="5">
    <location>
        <begin position="790"/>
        <end position="891"/>
    </location>
</feature>
<evidence type="ECO:0000256" key="4">
    <source>
        <dbReference type="SAM" id="MobiDB-lite"/>
    </source>
</evidence>
<dbReference type="InterPro" id="IPR022385">
    <property type="entry name" value="Rhs_assc_core"/>
</dbReference>
<comment type="subcellular location">
    <subcellularLocation>
        <location evidence="1">Secreted</location>
    </subcellularLocation>
</comment>
<gene>
    <name evidence="7" type="ORF">HDA44_000707</name>
</gene>
<sequence length="2287" mass="251332">MPEQAVVRDLPSLSLPKPGGGIRGLGEKTSANPVTGTASVSVPVTMSPGRGAAAPRLSLAYDSGAGNSPFGVGWNVELPSVSRRTDQGVPKYDESDVFQLTGAEDLVPALREVDGRWLPVRRTDGDFVVELYRPRTEGAFERIERWRHVVTGDLHWRITGGDNLERIYGRDPSARIVDPDDPGRVYRWLLESSADDHGNVVGYEYKQEDAAGTDRNAFAYRYLKRIRYGNARPGVAADFLFELVLDYGEHDQAPDEVRPWPARLDPYSTYRAGFEQRVNRLCRRLLMFHRIDELGDQPVLVRSTDLAYAANPALTQLTSVVHRGYLGGSSKVLPGLGFEYTPRKVSDRPVPFSGQGLNASGYRWTDLDGEGVTGLLAEQGGAWYYRANDGGGVIAPPRAVDPVPSGVSLGAGLQFLDVTGDGVQDLVDTRGRGYFGRVDRAWSGFEPFGSAPTQAFDDPNLRMVDLTGDGFSDLLCTSDDGFTWYESTGPDGWQPARRVDAPADDDHGPRLVFADPEQAVYLADMSGDGLTDLVRVRNGETAYWPSLGYGRFGAKVMMSNAPVFDTPDRFDQRRIRFGDVDGSGPTDLLYVGPDHVSVWFNQAGNSWSTPESVLVACPNGDVQVADALGKGTSCLVIAEDRPDGEAQLRYVDLMADGKPHLLSRVDNNRGLSTTMRYESSTAYYLRDRAAGIEWETRLPVPVMVVSEVELVDAVAETSLVTTYTYRHGYYDGVDREFRGFGYVEQRDALRVEPSELFQPPAVIKRWQHTGRRDQAAPIPVGLTAEEEREACRALRGAVLREEICADDGTPLENEPYQVTESSYGLRMMQPSVDGRDAVFLRLPDQTITTHTERQAGDPRVTHELVLRVDDWGNVLRSASVSYGRTAPGDPEQTRTHLTCTDRTVANQVADTGPRRVGSLTSEQSFEIGGVPADGRFDPVTLGHAIDACTPIPYQQDLSGAPERRSIARKLQLYQSDDLRTELPVGSVGSRAIPARGFQQAFEDGQPAKLYGDRVPDAMLGAAGYVRIDGESGWWSPSSRQQLDADRFCLPVAVIDPFGAVSRIEYDVHLLAPVRVQDPVGNISVAEFDYRVLQPTVMTDANGNKSMVRIDEVGLITATVVQGKNGAGDTLDAPTTWLEYDLTVQPVVVRTYAREEHKGAKVQESRAYSDGTGRVMLIKVQAEPGDDGLPRWVGTGRVVYDNKGMPVKRYEPYFAKTADFDTEDELVRSGVTAVLRYDPLGRPVRTDLPDGTYTKVVHGSWEEQQWDAGDTVLDSRWYLERQGTRAAELSSAYDRTFTTTRRDSLGRTYLTLADNKAEIFRTRLDLDVQGNELGTLDARGNKVLEQQFDMLGRVARSHGPDAGDRWSLADITGAPHTAWDGRGIVSSWRYDDLRRPTHAYADARLLLRYYYGERAPDAEAHNLRTKPYLTFDGAGLARTADVDFKGNVLHTARLLTVDAIRQPDWSAIAAVDDPASALALMATSLEDNSYDTVTAFDALNRPTLLTAPDGSRIRPAYNEANLLEKIEVAIGADWVPYVTNVDYNARGQRVRLELGSGIRTTYSYDPESFRLTNLTSVRGMTVCQDLGYTYDSAGNIVEITDAAQQTLFFANQVVTPDRRYEYDPTYRLIAAEGREHIGQTATEQPGPDDPVRYRIPHVNDLNAMRRYREVYEYDESGNFRSMSHQVNGAATWRRRYATAADGNRLLATSVPGDADAQFAATYRHDANGNLTAMPHLPELVWDSDNRLTEVDLGGGGTAYYQYDATGQRVRATIVAAGTTDVRIYLGGTEIYRQLVGDRVQREEHTLHVMDGDRRIALVESTTIDSGRPVSAPRPVSRYQLGDHLGSSYVEVDADGNLLSYEEYHPYGTTSFHSDRGAGVSKKRYRFTGKEKDAKTGLYYHGARYYACWLGRWLTPDPAGFVDGPNLYLYVSANPVRFHDPTGHADREGDQAARTTMSTASNMALGAWDAVRGNVAGAWEFIRPKTPEEREADFQRGHDEIAAAYREGNNAFEGVRNVVNLYNPFYIGAKNVENSLKAMKEGDARTAAREWVSAGMLLDGARGEGGGGHGSARTEPATVAVTPEGVTVPVPKSEPVSAPAGRQGGGGAGSPVALEARGKAQAPKAKPEAAPPKGPVEYTGPDRQLGPGGPTTRTGQQVKNTKGTGNERAAVNQQHQAELYRGTHKQILEMTPEGPRFFDVRARVNGMELRVEVKSYLTHRTVDGAVVVGAVPASKAILDQVKKDVSWRAAGAAIGEPRFVQWVFTGAPPTADLARTLLNEHIPFVTTSK</sequence>
<dbReference type="Gene3D" id="2.180.10.10">
    <property type="entry name" value="RHS repeat-associated core"/>
    <property type="match status" value="2"/>
</dbReference>
<dbReference type="InterPro" id="IPR050708">
    <property type="entry name" value="T6SS_VgrG/RHS"/>
</dbReference>
<keyword evidence="8" id="KW-1185">Reference proteome</keyword>
<dbReference type="GO" id="GO:0005737">
    <property type="term" value="C:cytoplasm"/>
    <property type="evidence" value="ECO:0007669"/>
    <property type="project" value="InterPro"/>
</dbReference>
<evidence type="ECO:0000256" key="2">
    <source>
        <dbReference type="ARBA" id="ARBA00022525"/>
    </source>
</evidence>
<evidence type="ECO:0000256" key="3">
    <source>
        <dbReference type="ARBA" id="ARBA00023026"/>
    </source>
</evidence>
<evidence type="ECO:0000259" key="5">
    <source>
        <dbReference type="Pfam" id="PF12255"/>
    </source>
</evidence>
<comment type="caution">
    <text evidence="7">The sequence shown here is derived from an EMBL/GenBank/DDBJ whole genome shotgun (WGS) entry which is preliminary data.</text>
</comment>
<dbReference type="RefSeq" id="WP_184831273.1">
    <property type="nucleotide sequence ID" value="NZ_BAAAVN010000014.1"/>
</dbReference>
<evidence type="ECO:0000256" key="1">
    <source>
        <dbReference type="ARBA" id="ARBA00004613"/>
    </source>
</evidence>
<dbReference type="Proteomes" id="UP000558997">
    <property type="component" value="Unassembled WGS sequence"/>
</dbReference>
<feature type="compositionally biased region" description="Polar residues" evidence="4">
    <location>
        <begin position="29"/>
        <end position="39"/>
    </location>
</feature>
<dbReference type="GO" id="GO:0005576">
    <property type="term" value="C:extracellular region"/>
    <property type="evidence" value="ECO:0007669"/>
    <property type="project" value="UniProtKB-SubCell"/>
</dbReference>
<feature type="domain" description="Insecticide toxin TcdB middle/N-terminal" evidence="6">
    <location>
        <begin position="619"/>
        <end position="770"/>
    </location>
</feature>
<accession>A0A841DKR1</accession>
<dbReference type="InterPro" id="IPR022044">
    <property type="entry name" value="TcdB_toxin_mid/C"/>
</dbReference>
<keyword evidence="3" id="KW-0843">Virulence</keyword>
<proteinExistence type="predicted"/>
<dbReference type="NCBIfam" id="TIGR03696">
    <property type="entry name" value="Rhs_assc_core"/>
    <property type="match status" value="1"/>
</dbReference>
<dbReference type="Pfam" id="PF03534">
    <property type="entry name" value="SpvB"/>
    <property type="match status" value="1"/>
</dbReference>
<organism evidence="7 8">
    <name type="scientific">Kribbella solani</name>
    <dbReference type="NCBI Taxonomy" id="236067"/>
    <lineage>
        <taxon>Bacteria</taxon>
        <taxon>Bacillati</taxon>
        <taxon>Actinomycetota</taxon>
        <taxon>Actinomycetes</taxon>
        <taxon>Propionibacteriales</taxon>
        <taxon>Kribbellaceae</taxon>
        <taxon>Kribbella</taxon>
    </lineage>
</organism>